<reference evidence="2" key="2">
    <citation type="submission" date="2025-08" db="UniProtKB">
        <authorList>
            <consortium name="Ensembl"/>
        </authorList>
    </citation>
    <scope>IDENTIFICATION</scope>
</reference>
<evidence type="ECO:0000256" key="1">
    <source>
        <dbReference type="SAM" id="Phobius"/>
    </source>
</evidence>
<keyword evidence="1" id="KW-1133">Transmembrane helix</keyword>
<organism evidence="2 3">
    <name type="scientific">Oreochromis aureus</name>
    <name type="common">Israeli tilapia</name>
    <name type="synonym">Chromis aureus</name>
    <dbReference type="NCBI Taxonomy" id="47969"/>
    <lineage>
        <taxon>Eukaryota</taxon>
        <taxon>Metazoa</taxon>
        <taxon>Chordata</taxon>
        <taxon>Craniata</taxon>
        <taxon>Vertebrata</taxon>
        <taxon>Euteleostomi</taxon>
        <taxon>Actinopterygii</taxon>
        <taxon>Neopterygii</taxon>
        <taxon>Teleostei</taxon>
        <taxon>Neoteleostei</taxon>
        <taxon>Acanthomorphata</taxon>
        <taxon>Ovalentaria</taxon>
        <taxon>Cichlomorphae</taxon>
        <taxon>Cichliformes</taxon>
        <taxon>Cichlidae</taxon>
        <taxon>African cichlids</taxon>
        <taxon>Pseudocrenilabrinae</taxon>
        <taxon>Oreochromini</taxon>
        <taxon>Oreochromis</taxon>
    </lineage>
</organism>
<reference evidence="3" key="1">
    <citation type="submission" date="2020-03" db="EMBL/GenBank/DDBJ databases">
        <title>Evolution of repeat sequences and sex chromosomes of tilapia species revealed by chromosome-level genomes.</title>
        <authorList>
            <person name="Xu L."/>
            <person name="Tao W."/>
            <person name="Wang D."/>
            <person name="Zhou Q."/>
        </authorList>
    </citation>
    <scope>NUCLEOTIDE SEQUENCE [LARGE SCALE GENOMIC DNA]</scope>
    <source>
        <strain evidence="3">Israel</strain>
    </source>
</reference>
<evidence type="ECO:0000313" key="2">
    <source>
        <dbReference type="Ensembl" id="ENSOABP00000065583.1"/>
    </source>
</evidence>
<accession>A0A668SRT7</accession>
<keyword evidence="1" id="KW-0472">Membrane</keyword>
<keyword evidence="3" id="KW-1185">Reference proteome</keyword>
<sequence>IYTYIFTFIIVIFNRPHDGLRTCPTSRPVTAATGLPPNSSLPLTPPNWMKRAKLSYLITVETPGWIIMIELFLFVHRCPKTSPVRDT</sequence>
<dbReference type="AlphaFoldDB" id="A0A668SRT7"/>
<name>A0A668SRT7_OREAU</name>
<proteinExistence type="predicted"/>
<protein>
    <submittedName>
        <fullName evidence="2">Uncharacterized protein</fullName>
    </submittedName>
</protein>
<evidence type="ECO:0000313" key="3">
    <source>
        <dbReference type="Proteomes" id="UP000472276"/>
    </source>
</evidence>
<reference evidence="2" key="3">
    <citation type="submission" date="2025-09" db="UniProtKB">
        <authorList>
            <consortium name="Ensembl"/>
        </authorList>
    </citation>
    <scope>IDENTIFICATION</scope>
</reference>
<dbReference type="Ensembl" id="ENSOABT00000063364.1">
    <property type="protein sequence ID" value="ENSOABP00000065583.1"/>
    <property type="gene ID" value="ENSOABG00000027406.1"/>
</dbReference>
<keyword evidence="1" id="KW-0812">Transmembrane</keyword>
<dbReference type="Proteomes" id="UP000472276">
    <property type="component" value="Unassembled WGS sequence"/>
</dbReference>
<feature type="transmembrane region" description="Helical" evidence="1">
    <location>
        <begin position="54"/>
        <end position="75"/>
    </location>
</feature>